<reference evidence="2" key="1">
    <citation type="journal article" date="2021" name="Mol. Plant Microbe Interact.">
        <title>Complete Genome Sequence of the Plant-Pathogenic Fungus Colletotrichum lupini.</title>
        <authorList>
            <person name="Baroncelli R."/>
            <person name="Pensec F."/>
            <person name="Da Lio D."/>
            <person name="Boufleur T."/>
            <person name="Vicente I."/>
            <person name="Sarrocco S."/>
            <person name="Picot A."/>
            <person name="Baraldi E."/>
            <person name="Sukno S."/>
            <person name="Thon M."/>
            <person name="Le Floch G."/>
        </authorList>
    </citation>
    <scope>NUCLEOTIDE SEQUENCE</scope>
    <source>
        <strain evidence="2">IMI 504893</strain>
    </source>
</reference>
<sequence>EKTTIRRSRAQPHAETPSWQSFKPTTNHSAPFSQAKSDPLLSADQWLSFHDHAVSNRHEGHGSHSSLAALAPAIAAPLEVALSAAIGDNNKDALTAQCLNTNNTKMHRPPSILCSIAGTSNISQGSTILLHSRLYAAARRDAIASINFWMKSCLALQTLGKHPLSRRHALPLSAVSNSGILCTKWQTVRSDGWADSRLHGLVFVPRKGLPAARSTVIARLAGAFVGHHRMRD</sequence>
<feature type="compositionally biased region" description="Polar residues" evidence="1">
    <location>
        <begin position="17"/>
        <end position="35"/>
    </location>
</feature>
<proteinExistence type="predicted"/>
<keyword evidence="3" id="KW-1185">Reference proteome</keyword>
<name>A0A9Q8SEL3_9PEZI</name>
<feature type="compositionally biased region" description="Basic residues" evidence="1">
    <location>
        <begin position="1"/>
        <end position="10"/>
    </location>
</feature>
<accession>A0A9Q8SEL3</accession>
<gene>
    <name evidence="2" type="ORF">CLUP02_17348</name>
</gene>
<feature type="non-terminal residue" evidence="2">
    <location>
        <position position="1"/>
    </location>
</feature>
<dbReference type="GeneID" id="73351270"/>
<feature type="region of interest" description="Disordered" evidence="1">
    <location>
        <begin position="1"/>
        <end position="35"/>
    </location>
</feature>
<dbReference type="EMBL" id="CP019472">
    <property type="protein sequence ID" value="UQC75839.1"/>
    <property type="molecule type" value="Genomic_DNA"/>
</dbReference>
<organism evidence="2 3">
    <name type="scientific">Colletotrichum lupini</name>
    <dbReference type="NCBI Taxonomy" id="145971"/>
    <lineage>
        <taxon>Eukaryota</taxon>
        <taxon>Fungi</taxon>
        <taxon>Dikarya</taxon>
        <taxon>Ascomycota</taxon>
        <taxon>Pezizomycotina</taxon>
        <taxon>Sordariomycetes</taxon>
        <taxon>Hypocreomycetidae</taxon>
        <taxon>Glomerellales</taxon>
        <taxon>Glomerellaceae</taxon>
        <taxon>Colletotrichum</taxon>
        <taxon>Colletotrichum acutatum species complex</taxon>
    </lineage>
</organism>
<evidence type="ECO:0000256" key="1">
    <source>
        <dbReference type="SAM" id="MobiDB-lite"/>
    </source>
</evidence>
<dbReference type="AlphaFoldDB" id="A0A9Q8SEL3"/>
<dbReference type="RefSeq" id="XP_049137484.1">
    <property type="nucleotide sequence ID" value="XM_049296260.1"/>
</dbReference>
<evidence type="ECO:0000313" key="2">
    <source>
        <dbReference type="EMBL" id="UQC75839.1"/>
    </source>
</evidence>
<protein>
    <submittedName>
        <fullName evidence="2">Uncharacterized protein</fullName>
    </submittedName>
</protein>
<evidence type="ECO:0000313" key="3">
    <source>
        <dbReference type="Proteomes" id="UP000830671"/>
    </source>
</evidence>
<dbReference type="KEGG" id="clup:CLUP02_17348"/>
<dbReference type="Proteomes" id="UP000830671">
    <property type="component" value="Chromosome 10"/>
</dbReference>